<evidence type="ECO:0000256" key="3">
    <source>
        <dbReference type="ARBA" id="ARBA00022723"/>
    </source>
</evidence>
<keyword evidence="1 8" id="KW-0963">Cytoplasm</keyword>
<dbReference type="eggNOG" id="COG0746">
    <property type="taxonomic scope" value="Bacteria"/>
</dbReference>
<proteinExistence type="inferred from homology"/>
<evidence type="ECO:0000256" key="8">
    <source>
        <dbReference type="HAMAP-Rule" id="MF_00316"/>
    </source>
</evidence>
<feature type="binding site" evidence="8">
    <location>
        <position position="66"/>
    </location>
    <ligand>
        <name>GTP</name>
        <dbReference type="ChEBI" id="CHEBI:37565"/>
    </ligand>
</feature>
<comment type="caution">
    <text evidence="8">Lacks conserved residue(s) required for the propagation of feature annotation.</text>
</comment>
<evidence type="ECO:0000256" key="7">
    <source>
        <dbReference type="ARBA" id="ARBA00023150"/>
    </source>
</evidence>
<comment type="subcellular location">
    <subcellularLocation>
        <location evidence="8">Cytoplasm</location>
    </subcellularLocation>
</comment>
<reference evidence="11" key="2">
    <citation type="submission" date="2011-01" db="EMBL/GenBank/DDBJ databases">
        <title>The complete genome of Nitratifractor salsuginis DSM 16511.</title>
        <authorList>
            <consortium name="US DOE Joint Genome Institute (JGI-PGF)"/>
            <person name="Lucas S."/>
            <person name="Copeland A."/>
            <person name="Lapidus A."/>
            <person name="Bruce D."/>
            <person name="Goodwin L."/>
            <person name="Pitluck S."/>
            <person name="Kyrpides N."/>
            <person name="Mavromatis K."/>
            <person name="Ivanova N."/>
            <person name="Mikhailova N."/>
            <person name="Zeytun A."/>
            <person name="Detter J.C."/>
            <person name="Tapia R."/>
            <person name="Han C."/>
            <person name="Land M."/>
            <person name="Hauser L."/>
            <person name="Markowitz V."/>
            <person name="Cheng J.-F."/>
            <person name="Hugenholtz P."/>
            <person name="Woyke T."/>
            <person name="Wu D."/>
            <person name="Tindall B."/>
            <person name="Schuetze A."/>
            <person name="Brambilla E."/>
            <person name="Klenk H.-P."/>
            <person name="Eisen J.A."/>
        </authorList>
    </citation>
    <scope>NUCLEOTIDE SEQUENCE [LARGE SCALE GENOMIC DNA]</scope>
    <source>
        <strain evidence="11">DSM 16511 / JCM 12458 / E9I37-1</strain>
    </source>
</reference>
<reference evidence="10 11" key="1">
    <citation type="journal article" date="2011" name="Stand. Genomic Sci.">
        <title>Complete genome sequence of Nitratifractor salsuginis type strain (E9I37-1).</title>
        <authorList>
            <person name="Anderson I."/>
            <person name="Sikorski J."/>
            <person name="Zeytun A."/>
            <person name="Nolan M."/>
            <person name="Lapidus A."/>
            <person name="Lucas S."/>
            <person name="Hammon N."/>
            <person name="Deshpande S."/>
            <person name="Cheng J.F."/>
            <person name="Tapia R."/>
            <person name="Han C."/>
            <person name="Goodwin L."/>
            <person name="Pitluck S."/>
            <person name="Liolios K."/>
            <person name="Pagani I."/>
            <person name="Ivanova N."/>
            <person name="Huntemann M."/>
            <person name="Mavromatis K."/>
            <person name="Ovchinikova G."/>
            <person name="Pati A."/>
            <person name="Chen A."/>
            <person name="Palaniappan K."/>
            <person name="Land M."/>
            <person name="Hauser L."/>
            <person name="Brambilla E.M."/>
            <person name="Ngatchou-Djao O.D."/>
            <person name="Rohde M."/>
            <person name="Tindall B.J."/>
            <person name="Goker M."/>
            <person name="Detter J.C."/>
            <person name="Woyke T."/>
            <person name="Bristow J."/>
            <person name="Eisen J.A."/>
            <person name="Markowitz V."/>
            <person name="Hugenholtz P."/>
            <person name="Klenk H.P."/>
            <person name="Kyrpides N.C."/>
        </authorList>
    </citation>
    <scope>NUCLEOTIDE SEQUENCE [LARGE SCALE GENOMIC DNA]</scope>
    <source>
        <strain evidence="11">DSM 16511 / JCM 12458 / E9I37-1</strain>
    </source>
</reference>
<evidence type="ECO:0000313" key="10">
    <source>
        <dbReference type="EMBL" id="ADV45290.1"/>
    </source>
</evidence>
<dbReference type="InterPro" id="IPR025877">
    <property type="entry name" value="MobA-like_NTP_Trfase"/>
</dbReference>
<dbReference type="NCBIfam" id="NF001837">
    <property type="entry name" value="PRK00560.1"/>
    <property type="match status" value="1"/>
</dbReference>
<comment type="domain">
    <text evidence="8">The N-terminal domain determines nucleotide recognition and specific binding, while the C-terminal domain determines the specific binding to the target protein.</text>
</comment>
<name>E6WXW9_NITSE</name>
<dbReference type="PANTHER" id="PTHR19136">
    <property type="entry name" value="MOLYBDENUM COFACTOR GUANYLYLTRANSFERASE"/>
    <property type="match status" value="1"/>
</dbReference>
<dbReference type="HOGENOM" id="CLU_055597_2_2_7"/>
<dbReference type="CDD" id="cd02503">
    <property type="entry name" value="MobA"/>
    <property type="match status" value="1"/>
</dbReference>
<gene>
    <name evidence="8" type="primary">mobA</name>
    <name evidence="10" type="ordered locus">Nitsa_0016</name>
</gene>
<keyword evidence="7 8" id="KW-0501">Molybdenum cofactor biosynthesis</keyword>
<keyword evidence="11" id="KW-1185">Reference proteome</keyword>
<keyword evidence="2 8" id="KW-0808">Transferase</keyword>
<dbReference type="GO" id="GO:0046872">
    <property type="term" value="F:metal ion binding"/>
    <property type="evidence" value="ECO:0007669"/>
    <property type="project" value="UniProtKB-KW"/>
</dbReference>
<dbReference type="GO" id="GO:0061603">
    <property type="term" value="F:molybdenum cofactor guanylyltransferase activity"/>
    <property type="evidence" value="ECO:0007669"/>
    <property type="project" value="UniProtKB-EC"/>
</dbReference>
<evidence type="ECO:0000256" key="5">
    <source>
        <dbReference type="ARBA" id="ARBA00022842"/>
    </source>
</evidence>
<dbReference type="RefSeq" id="WP_013552987.1">
    <property type="nucleotide sequence ID" value="NC_014935.1"/>
</dbReference>
<protein>
    <recommendedName>
        <fullName evidence="8">Probable molybdenum cofactor guanylyltransferase</fullName>
        <shortName evidence="8">MoCo guanylyltransferase</shortName>
        <ecNumber evidence="8">2.7.7.77</ecNumber>
    </recommendedName>
    <alternativeName>
        <fullName evidence="8">GTP:molybdopterin guanylyltransferase</fullName>
    </alternativeName>
    <alternativeName>
        <fullName evidence="8">Mo-MPT guanylyltransferase</fullName>
    </alternativeName>
    <alternativeName>
        <fullName evidence="8">Molybdopterin guanylyltransferase</fullName>
    </alternativeName>
    <alternativeName>
        <fullName evidence="8">Molybdopterin-guanine dinucleotide synthase</fullName>
        <shortName evidence="8">MGD synthase</shortName>
    </alternativeName>
</protein>
<evidence type="ECO:0000256" key="6">
    <source>
        <dbReference type="ARBA" id="ARBA00023134"/>
    </source>
</evidence>
<dbReference type="InterPro" id="IPR029044">
    <property type="entry name" value="Nucleotide-diphossugar_trans"/>
</dbReference>
<dbReference type="EC" id="2.7.7.77" evidence="8"/>
<keyword evidence="6 8" id="KW-0342">GTP-binding</keyword>
<comment type="catalytic activity">
    <reaction evidence="8">
        <text>Mo-molybdopterin + GTP + H(+) = Mo-molybdopterin guanine dinucleotide + diphosphate</text>
        <dbReference type="Rhea" id="RHEA:34243"/>
        <dbReference type="ChEBI" id="CHEBI:15378"/>
        <dbReference type="ChEBI" id="CHEBI:33019"/>
        <dbReference type="ChEBI" id="CHEBI:37565"/>
        <dbReference type="ChEBI" id="CHEBI:71302"/>
        <dbReference type="ChEBI" id="CHEBI:71310"/>
        <dbReference type="EC" id="2.7.7.77"/>
    </reaction>
</comment>
<feature type="binding site" evidence="8">
    <location>
        <position position="22"/>
    </location>
    <ligand>
        <name>GTP</name>
        <dbReference type="ChEBI" id="CHEBI:37565"/>
    </ligand>
</feature>
<comment type="similarity">
    <text evidence="8">Belongs to the MobA family.</text>
</comment>
<feature type="domain" description="MobA-like NTP transferase" evidence="9">
    <location>
        <begin position="7"/>
        <end position="160"/>
    </location>
</feature>
<dbReference type="PANTHER" id="PTHR19136:SF81">
    <property type="entry name" value="MOLYBDENUM COFACTOR GUANYLYLTRANSFERASE"/>
    <property type="match status" value="1"/>
</dbReference>
<dbReference type="KEGG" id="nsa:Nitsa_0016"/>
<evidence type="ECO:0000256" key="2">
    <source>
        <dbReference type="ARBA" id="ARBA00022679"/>
    </source>
</evidence>
<evidence type="ECO:0000256" key="4">
    <source>
        <dbReference type="ARBA" id="ARBA00022741"/>
    </source>
</evidence>
<feature type="binding site" evidence="8">
    <location>
        <position position="95"/>
    </location>
    <ligand>
        <name>GTP</name>
        <dbReference type="ChEBI" id="CHEBI:37565"/>
    </ligand>
</feature>
<dbReference type="AlphaFoldDB" id="E6WXW9"/>
<organism evidence="10 11">
    <name type="scientific">Nitratifractor salsuginis (strain DSM 16511 / JCM 12458 / E9I37-1)</name>
    <dbReference type="NCBI Taxonomy" id="749222"/>
    <lineage>
        <taxon>Bacteria</taxon>
        <taxon>Pseudomonadati</taxon>
        <taxon>Campylobacterota</taxon>
        <taxon>Epsilonproteobacteria</taxon>
        <taxon>Campylobacterales</taxon>
        <taxon>Sulfurovaceae</taxon>
        <taxon>Nitratifractor</taxon>
    </lineage>
</organism>
<dbReference type="SUPFAM" id="SSF53448">
    <property type="entry name" value="Nucleotide-diphospho-sugar transferases"/>
    <property type="match status" value="1"/>
</dbReference>
<dbReference type="Proteomes" id="UP000008633">
    <property type="component" value="Chromosome"/>
</dbReference>
<sequence length="195" mass="21872">MPLPDDAVILAGGRSSRMGEDKALLPFGECSTLAEYQYRRLQALFPRVWLSSKEDKFPFQAPIIEDRGSVHSPLVALRSLLSRIPAEAAFILGVDLPFVDERVIETLKAQYNRHPKAEAVIPRSPRGVEPLCGIYTTALLPRIEAHLAAQNHKLQELLASEGVIEVPFESEEPFLNLNRPEDYKRALALMEDENE</sequence>
<dbReference type="InterPro" id="IPR013482">
    <property type="entry name" value="Molybde_CF_guanTrfase"/>
</dbReference>
<evidence type="ECO:0000313" key="11">
    <source>
        <dbReference type="Proteomes" id="UP000008633"/>
    </source>
</evidence>
<evidence type="ECO:0000256" key="1">
    <source>
        <dbReference type="ARBA" id="ARBA00022490"/>
    </source>
</evidence>
<comment type="function">
    <text evidence="8">Transfers a GMP moiety from GTP to Mo-molybdopterin (Mo-MPT) cofactor (Moco or molybdenum cofactor) to form Mo-molybdopterin guanine dinucleotide (Mo-MGD) cofactor.</text>
</comment>
<dbReference type="GO" id="GO:0005525">
    <property type="term" value="F:GTP binding"/>
    <property type="evidence" value="ECO:0007669"/>
    <property type="project" value="UniProtKB-UniRule"/>
</dbReference>
<dbReference type="OrthoDB" id="9788394at2"/>
<accession>E6WXW9</accession>
<dbReference type="EMBL" id="CP002452">
    <property type="protein sequence ID" value="ADV45290.1"/>
    <property type="molecule type" value="Genomic_DNA"/>
</dbReference>
<dbReference type="GO" id="GO:0005737">
    <property type="term" value="C:cytoplasm"/>
    <property type="evidence" value="ECO:0007669"/>
    <property type="project" value="UniProtKB-SubCell"/>
</dbReference>
<comment type="cofactor">
    <cofactor evidence="8">
        <name>Mg(2+)</name>
        <dbReference type="ChEBI" id="CHEBI:18420"/>
    </cofactor>
</comment>
<dbReference type="GO" id="GO:0006777">
    <property type="term" value="P:Mo-molybdopterin cofactor biosynthetic process"/>
    <property type="evidence" value="ECO:0007669"/>
    <property type="project" value="UniProtKB-KW"/>
</dbReference>
<dbReference type="STRING" id="749222.Nitsa_0016"/>
<evidence type="ECO:0000259" key="9">
    <source>
        <dbReference type="Pfam" id="PF12804"/>
    </source>
</evidence>
<keyword evidence="3 8" id="KW-0479">Metal-binding</keyword>
<feature type="binding site" evidence="8">
    <location>
        <position position="95"/>
    </location>
    <ligand>
        <name>Mg(2+)</name>
        <dbReference type="ChEBI" id="CHEBI:18420"/>
    </ligand>
</feature>
<dbReference type="HAMAP" id="MF_00316">
    <property type="entry name" value="MobA"/>
    <property type="match status" value="1"/>
</dbReference>
<feature type="binding site" evidence="8">
    <location>
        <begin position="10"/>
        <end position="12"/>
    </location>
    <ligand>
        <name>GTP</name>
        <dbReference type="ChEBI" id="CHEBI:37565"/>
    </ligand>
</feature>
<dbReference type="Gene3D" id="3.90.550.10">
    <property type="entry name" value="Spore Coat Polysaccharide Biosynthesis Protein SpsA, Chain A"/>
    <property type="match status" value="1"/>
</dbReference>
<keyword evidence="4 8" id="KW-0547">Nucleotide-binding</keyword>
<keyword evidence="5 8" id="KW-0460">Magnesium</keyword>
<dbReference type="Pfam" id="PF12804">
    <property type="entry name" value="NTP_transf_3"/>
    <property type="match status" value="1"/>
</dbReference>